<feature type="compositionally biased region" description="Low complexity" evidence="1">
    <location>
        <begin position="234"/>
        <end position="254"/>
    </location>
</feature>
<name>A0A4Y4E6X1_CELCE</name>
<protein>
    <recommendedName>
        <fullName evidence="3">General stress protein 17M-like domain-containing protein</fullName>
    </recommendedName>
</protein>
<evidence type="ECO:0000313" key="5">
    <source>
        <dbReference type="Proteomes" id="UP000316659"/>
    </source>
</evidence>
<dbReference type="InterPro" id="IPR025889">
    <property type="entry name" value="GSP17M-like_dom"/>
</dbReference>
<evidence type="ECO:0000256" key="2">
    <source>
        <dbReference type="SAM" id="Phobius"/>
    </source>
</evidence>
<keyword evidence="2" id="KW-1133">Transmembrane helix</keyword>
<dbReference type="RefSeq" id="WP_141390689.1">
    <property type="nucleotide sequence ID" value="NZ_BJNZ01000026.1"/>
</dbReference>
<sequence length="262" mass="27010">MSMSRPGAVPRVPTPPRGEEIASYATYLEAQKAVDFLSDNKFAVELVTIVGTDLKMVERVTGRLTYGRVAIAGAASGAWFGLFVGLLLFLFSGDGAFVLTAIGIGAGFGLLFSVLSYALTQGKRDFTSQSQIVASSYGILCAPERAGDARQLLSRMPEGAGGVRAPAAPANPTWGTPGATPPPAPTAPAPEPPAAAAPASAPTPPVAPPARTPDPRWTTPTGEPRYGAMRPTSDQPADAQPDAQPAPGAQQPDQPDQPERPA</sequence>
<feature type="transmembrane region" description="Helical" evidence="2">
    <location>
        <begin position="97"/>
        <end position="119"/>
    </location>
</feature>
<gene>
    <name evidence="4" type="ORF">CCE02nite_32570</name>
</gene>
<dbReference type="EMBL" id="BJNZ01000026">
    <property type="protein sequence ID" value="GED11258.1"/>
    <property type="molecule type" value="Genomic_DNA"/>
</dbReference>
<dbReference type="AlphaFoldDB" id="A0A4Y4E6X1"/>
<feature type="domain" description="General stress protein 17M-like" evidence="3">
    <location>
        <begin position="20"/>
        <end position="87"/>
    </location>
</feature>
<feature type="compositionally biased region" description="Low complexity" evidence="1">
    <location>
        <begin position="163"/>
        <end position="178"/>
    </location>
</feature>
<evidence type="ECO:0000313" key="4">
    <source>
        <dbReference type="EMBL" id="GED11258.1"/>
    </source>
</evidence>
<proteinExistence type="predicted"/>
<feature type="compositionally biased region" description="Pro residues" evidence="1">
    <location>
        <begin position="179"/>
        <end position="212"/>
    </location>
</feature>
<accession>A0A4Y4E6X1</accession>
<keyword evidence="2" id="KW-0812">Transmembrane</keyword>
<organism evidence="4 5">
    <name type="scientific">Cellulosimicrobium cellulans</name>
    <name type="common">Arthrobacter luteus</name>
    <dbReference type="NCBI Taxonomy" id="1710"/>
    <lineage>
        <taxon>Bacteria</taxon>
        <taxon>Bacillati</taxon>
        <taxon>Actinomycetota</taxon>
        <taxon>Actinomycetes</taxon>
        <taxon>Micrococcales</taxon>
        <taxon>Promicromonosporaceae</taxon>
        <taxon>Cellulosimicrobium</taxon>
    </lineage>
</organism>
<dbReference type="Proteomes" id="UP000316659">
    <property type="component" value="Unassembled WGS sequence"/>
</dbReference>
<evidence type="ECO:0000256" key="1">
    <source>
        <dbReference type="SAM" id="MobiDB-lite"/>
    </source>
</evidence>
<reference evidence="4 5" key="1">
    <citation type="submission" date="2019-06" db="EMBL/GenBank/DDBJ databases">
        <title>Whole genome shotgun sequence of Cellulosimicrobium cellulans NBRC 15516.</title>
        <authorList>
            <person name="Hosoyama A."/>
            <person name="Uohara A."/>
            <person name="Ohji S."/>
            <person name="Ichikawa N."/>
        </authorList>
    </citation>
    <scope>NUCLEOTIDE SEQUENCE [LARGE SCALE GENOMIC DNA]</scope>
    <source>
        <strain evidence="4 5">NBRC 15516</strain>
    </source>
</reference>
<keyword evidence="2" id="KW-0472">Membrane</keyword>
<evidence type="ECO:0000259" key="3">
    <source>
        <dbReference type="Pfam" id="PF11181"/>
    </source>
</evidence>
<feature type="transmembrane region" description="Helical" evidence="2">
    <location>
        <begin position="69"/>
        <end position="91"/>
    </location>
</feature>
<feature type="region of interest" description="Disordered" evidence="1">
    <location>
        <begin position="159"/>
        <end position="262"/>
    </location>
</feature>
<dbReference type="Pfam" id="PF11181">
    <property type="entry name" value="YflT"/>
    <property type="match status" value="1"/>
</dbReference>
<comment type="caution">
    <text evidence="4">The sequence shown here is derived from an EMBL/GenBank/DDBJ whole genome shotgun (WGS) entry which is preliminary data.</text>
</comment>